<evidence type="ECO:0000313" key="1">
    <source>
        <dbReference type="EMBL" id="KAH7292005.1"/>
    </source>
</evidence>
<comment type="caution">
    <text evidence="1">The sequence shown here is derived from an EMBL/GenBank/DDBJ whole genome shotgun (WGS) entry which is preliminary data.</text>
</comment>
<dbReference type="EMBL" id="CM035434">
    <property type="protein sequence ID" value="KAH7292005.1"/>
    <property type="molecule type" value="Genomic_DNA"/>
</dbReference>
<keyword evidence="2" id="KW-1185">Reference proteome</keyword>
<dbReference type="AlphaFoldDB" id="A0A8T2R8W3"/>
<dbReference type="Proteomes" id="UP000825935">
    <property type="component" value="Chromosome 29"/>
</dbReference>
<evidence type="ECO:0000313" key="2">
    <source>
        <dbReference type="Proteomes" id="UP000825935"/>
    </source>
</evidence>
<reference evidence="1" key="1">
    <citation type="submission" date="2021-08" db="EMBL/GenBank/DDBJ databases">
        <title>WGS assembly of Ceratopteris richardii.</title>
        <authorList>
            <person name="Marchant D.B."/>
            <person name="Chen G."/>
            <person name="Jenkins J."/>
            <person name="Shu S."/>
            <person name="Leebens-Mack J."/>
            <person name="Grimwood J."/>
            <person name="Schmutz J."/>
            <person name="Soltis P."/>
            <person name="Soltis D."/>
            <person name="Chen Z.-H."/>
        </authorList>
    </citation>
    <scope>NUCLEOTIDE SEQUENCE</scope>
    <source>
        <strain evidence="1">Whitten #5841</strain>
        <tissue evidence="1">Leaf</tissue>
    </source>
</reference>
<sequence length="123" mass="14555">MQYVSHFSWCSRCVQFRDILQEMLIATKRIYGPSLFLLFLSPHYVRNRSSKRKRMNSQPEKNQFGEMRVVISDLSVMIQSGKDNRSLQDLVMQGFRTFYFLQRSSSAKHIKDELGLECSVYMK</sequence>
<accession>A0A8T2R8W3</accession>
<name>A0A8T2R8W3_CERRI</name>
<protein>
    <submittedName>
        <fullName evidence="1">Uncharacterized protein</fullName>
    </submittedName>
</protein>
<organism evidence="1 2">
    <name type="scientific">Ceratopteris richardii</name>
    <name type="common">Triangle waterfern</name>
    <dbReference type="NCBI Taxonomy" id="49495"/>
    <lineage>
        <taxon>Eukaryota</taxon>
        <taxon>Viridiplantae</taxon>
        <taxon>Streptophyta</taxon>
        <taxon>Embryophyta</taxon>
        <taxon>Tracheophyta</taxon>
        <taxon>Polypodiopsida</taxon>
        <taxon>Polypodiidae</taxon>
        <taxon>Polypodiales</taxon>
        <taxon>Pteridineae</taxon>
        <taxon>Pteridaceae</taxon>
        <taxon>Parkerioideae</taxon>
        <taxon>Ceratopteris</taxon>
    </lineage>
</organism>
<gene>
    <name evidence="1" type="ORF">KP509_29G046800</name>
</gene>
<proteinExistence type="predicted"/>